<feature type="region of interest" description="Disordered" evidence="1">
    <location>
        <begin position="40"/>
        <end position="77"/>
    </location>
</feature>
<name>A0A183NC61_9TREM</name>
<evidence type="ECO:0000256" key="1">
    <source>
        <dbReference type="SAM" id="MobiDB-lite"/>
    </source>
</evidence>
<reference evidence="2 3" key="1">
    <citation type="submission" date="2018-11" db="EMBL/GenBank/DDBJ databases">
        <authorList>
            <consortium name="Pathogen Informatics"/>
        </authorList>
    </citation>
    <scope>NUCLEOTIDE SEQUENCE [LARGE SCALE GENOMIC DNA]</scope>
    <source>
        <strain evidence="2 3">Zambia</strain>
    </source>
</reference>
<evidence type="ECO:0000313" key="2">
    <source>
        <dbReference type="EMBL" id="VDP57032.1"/>
    </source>
</evidence>
<feature type="compositionally biased region" description="Polar residues" evidence="1">
    <location>
        <begin position="40"/>
        <end position="60"/>
    </location>
</feature>
<dbReference type="EMBL" id="UZAI01021988">
    <property type="protein sequence ID" value="VDP57032.1"/>
    <property type="molecule type" value="Genomic_DNA"/>
</dbReference>
<evidence type="ECO:0000313" key="3">
    <source>
        <dbReference type="Proteomes" id="UP000277204"/>
    </source>
</evidence>
<sequence length="77" mass="8786">MNTSTSEGKRGIHWTSKMQLYDLHCDRIARSLSGDPIAIATSNSGENDQCSSRLSSNRSQYKQREMQASPIQHRMHY</sequence>
<protein>
    <submittedName>
        <fullName evidence="2">Uncharacterized protein</fullName>
    </submittedName>
</protein>
<proteinExistence type="predicted"/>
<organism evidence="2 3">
    <name type="scientific">Schistosoma margrebowiei</name>
    <dbReference type="NCBI Taxonomy" id="48269"/>
    <lineage>
        <taxon>Eukaryota</taxon>
        <taxon>Metazoa</taxon>
        <taxon>Spiralia</taxon>
        <taxon>Lophotrochozoa</taxon>
        <taxon>Platyhelminthes</taxon>
        <taxon>Trematoda</taxon>
        <taxon>Digenea</taxon>
        <taxon>Strigeidida</taxon>
        <taxon>Schistosomatoidea</taxon>
        <taxon>Schistosomatidae</taxon>
        <taxon>Schistosoma</taxon>
    </lineage>
</organism>
<dbReference type="Proteomes" id="UP000277204">
    <property type="component" value="Unassembled WGS sequence"/>
</dbReference>
<dbReference type="AlphaFoldDB" id="A0A183NC61"/>
<keyword evidence="3" id="KW-1185">Reference proteome</keyword>
<accession>A0A183NC61</accession>
<gene>
    <name evidence="2" type="ORF">SMRZ_LOCUS25886</name>
</gene>